<organism evidence="1 2">
    <name type="scientific">Couchioplanes caeruleus subsp. caeruleus</name>
    <dbReference type="NCBI Taxonomy" id="56427"/>
    <lineage>
        <taxon>Bacteria</taxon>
        <taxon>Bacillati</taxon>
        <taxon>Actinomycetota</taxon>
        <taxon>Actinomycetes</taxon>
        <taxon>Micromonosporales</taxon>
        <taxon>Micromonosporaceae</taxon>
        <taxon>Couchioplanes</taxon>
    </lineage>
</organism>
<dbReference type="EMBL" id="MEIA01000109">
    <property type="protein sequence ID" value="OJF14198.1"/>
    <property type="molecule type" value="Genomic_DNA"/>
</dbReference>
<evidence type="ECO:0000313" key="2">
    <source>
        <dbReference type="Proteomes" id="UP000182486"/>
    </source>
</evidence>
<dbReference type="RefSeq" id="WP_071805068.1">
    <property type="nucleotide sequence ID" value="NZ_MEIA01000109.1"/>
</dbReference>
<evidence type="ECO:0008006" key="3">
    <source>
        <dbReference type="Google" id="ProtNLM"/>
    </source>
</evidence>
<name>A0A1K0GPA0_9ACTN</name>
<protein>
    <recommendedName>
        <fullName evidence="3">Phage protein D</fullName>
    </recommendedName>
</protein>
<sequence>MRLTELERRHGGFYVPAYAIKVGGDDVLRDLFLAVTSVSVDLKEKAAGHFSFTVANAFDWRVRQFVATRRATRVDLLDLFRFGSTVEIGLGYGDVSSLVPLLTGVLTEITTDFRAGATPELTISGYDDLYPLTVGCRTQHWEDKPDSVAVRDLAHAHGVGTDVRPTSPVKQRIDQNNQTDMAFLGTLAASNGATFYERRRKLYFGPRQNELSEAVELEWGQGLLSFRPEASLARQVGAVKVYGRSASTGEALIGQARRGQESGRDTRARSGGDRVATALARDPVLNLPAAVRTQAEADARAKAVLEERAEAFLTGSGESIGLPELLPDTNVGVEGLGPAFSKTYYVSQASHRVDGGGYRTTFQVQETTI</sequence>
<gene>
    <name evidence="1" type="ORF">BG844_11110</name>
</gene>
<accession>A0A1K0GPA0</accession>
<dbReference type="AlphaFoldDB" id="A0A1K0GPA0"/>
<dbReference type="Proteomes" id="UP000182486">
    <property type="component" value="Unassembled WGS sequence"/>
</dbReference>
<evidence type="ECO:0000313" key="1">
    <source>
        <dbReference type="EMBL" id="OJF14198.1"/>
    </source>
</evidence>
<comment type="caution">
    <text evidence="1">The sequence shown here is derived from an EMBL/GenBank/DDBJ whole genome shotgun (WGS) entry which is preliminary data.</text>
</comment>
<dbReference type="Pfam" id="PF05954">
    <property type="entry name" value="Phage_GPD"/>
    <property type="match status" value="1"/>
</dbReference>
<proteinExistence type="predicted"/>
<dbReference type="SUPFAM" id="SSF69279">
    <property type="entry name" value="Phage tail proteins"/>
    <property type="match status" value="1"/>
</dbReference>
<reference evidence="1 2" key="1">
    <citation type="submission" date="2016-09" db="EMBL/GenBank/DDBJ databases">
        <title>Couchioplanes caeruleus draft genome sequence.</title>
        <authorList>
            <person name="Sheehan J."/>
            <person name="Caffrey P."/>
        </authorList>
    </citation>
    <scope>NUCLEOTIDE SEQUENCE [LARGE SCALE GENOMIC DNA]</scope>
    <source>
        <strain evidence="1 2">DSM 43634</strain>
    </source>
</reference>
<keyword evidence="2" id="KW-1185">Reference proteome</keyword>